<reference evidence="1 2" key="1">
    <citation type="journal article" date="2014" name="PLoS ONE">
        <title>De novo Genome Assembly of the Fungal Plant Pathogen Pyrenophora semeniperda.</title>
        <authorList>
            <person name="Soliai M.M."/>
            <person name="Meyer S.E."/>
            <person name="Udall J.A."/>
            <person name="Elzinga D.E."/>
            <person name="Hermansen R.A."/>
            <person name="Bodily P.M."/>
            <person name="Hart A.A."/>
            <person name="Coleman C.E."/>
        </authorList>
    </citation>
    <scope>NUCLEOTIDE SEQUENCE [LARGE SCALE GENOMIC DNA]</scope>
    <source>
        <strain evidence="1 2">CCB06</strain>
        <tissue evidence="1">Mycelium</tissue>
    </source>
</reference>
<organism evidence="1 2">
    <name type="scientific">Pyrenophora seminiperda CCB06</name>
    <dbReference type="NCBI Taxonomy" id="1302712"/>
    <lineage>
        <taxon>Eukaryota</taxon>
        <taxon>Fungi</taxon>
        <taxon>Dikarya</taxon>
        <taxon>Ascomycota</taxon>
        <taxon>Pezizomycotina</taxon>
        <taxon>Dothideomycetes</taxon>
        <taxon>Pleosporomycetidae</taxon>
        <taxon>Pleosporales</taxon>
        <taxon>Pleosporineae</taxon>
        <taxon>Pleosporaceae</taxon>
        <taxon>Pyrenophora</taxon>
    </lineage>
</organism>
<sequence length="61" mass="6493">MESVSCILVSSRATVAQSVLCAEPTNPFKCLQSPSSHVAVSLTCSAHTCQQSIWVNQARSI</sequence>
<dbReference type="EMBL" id="KE747811">
    <property type="protein sequence ID" value="RMZ67733.1"/>
    <property type="molecule type" value="Genomic_DNA"/>
</dbReference>
<gene>
    <name evidence="1" type="ORF">GMOD_00010108</name>
</gene>
<dbReference type="AlphaFoldDB" id="A0A3M7LZP1"/>
<accession>A0A3M7LZP1</accession>
<protein>
    <submittedName>
        <fullName evidence="1">Uncharacterized protein</fullName>
    </submittedName>
</protein>
<keyword evidence="2" id="KW-1185">Reference proteome</keyword>
<dbReference type="Proteomes" id="UP000265663">
    <property type="component" value="Unassembled WGS sequence"/>
</dbReference>
<evidence type="ECO:0000313" key="1">
    <source>
        <dbReference type="EMBL" id="RMZ67733.1"/>
    </source>
</evidence>
<proteinExistence type="predicted"/>
<name>A0A3M7LZP1_9PLEO</name>
<evidence type="ECO:0000313" key="2">
    <source>
        <dbReference type="Proteomes" id="UP000265663"/>
    </source>
</evidence>